<dbReference type="InterPro" id="IPR002826">
    <property type="entry name" value="MptE-like"/>
</dbReference>
<sequence>MTKHIGPSAKDFHNLHKGVAAWIVSSGPSIKPLDLSLIANGVGLFVNGAVRLLNETNCASQYFVTSDERFLSSPENQALTSAQLDKDIPRIVRDKCRPIDVYQERLRTLYVYSLGRNGFSTDLANGYFFGCTSTMLAVQFAFWCGCDPVIMLGTDLSYIFENKRFYDEEKPQPVDKMLNVQLWNIANAARVFKKNSRRLLSCSEKSLIRPYVDYMPFEDAIKKYAN</sequence>
<feature type="domain" description="6-hydroxymethylpterin diphosphokinase MptE-like" evidence="1">
    <location>
        <begin position="7"/>
        <end position="158"/>
    </location>
</feature>
<dbReference type="Gene3D" id="3.90.1480.10">
    <property type="entry name" value="Alpha-2,3-sialyltransferase"/>
    <property type="match status" value="1"/>
</dbReference>
<comment type="caution">
    <text evidence="2">The sequence shown here is derived from an EMBL/GenBank/DDBJ whole genome shotgun (WGS) entry which is preliminary data.</text>
</comment>
<reference evidence="2 3" key="1">
    <citation type="submission" date="2017-12" db="EMBL/GenBank/DDBJ databases">
        <authorList>
            <person name="Hurst M.R.H."/>
        </authorList>
    </citation>
    <scope>NUCLEOTIDE SEQUENCE [LARGE SCALE GENOMIC DNA]</scope>
    <source>
        <strain evidence="2 3">SY-3-19</strain>
    </source>
</reference>
<keyword evidence="3" id="KW-1185">Reference proteome</keyword>
<evidence type="ECO:0000313" key="3">
    <source>
        <dbReference type="Proteomes" id="UP000239504"/>
    </source>
</evidence>
<dbReference type="Pfam" id="PF01973">
    <property type="entry name" value="MptE-like"/>
    <property type="match status" value="1"/>
</dbReference>
<dbReference type="AlphaFoldDB" id="A0A2S7K7Q4"/>
<dbReference type="Proteomes" id="UP000239504">
    <property type="component" value="Unassembled WGS sequence"/>
</dbReference>
<protein>
    <recommendedName>
        <fullName evidence="1">6-hydroxymethylpterin diphosphokinase MptE-like domain-containing protein</fullName>
    </recommendedName>
</protein>
<dbReference type="EMBL" id="PJCH01000005">
    <property type="protein sequence ID" value="PQA88547.1"/>
    <property type="molecule type" value="Genomic_DNA"/>
</dbReference>
<gene>
    <name evidence="2" type="ORF">CW354_09705</name>
</gene>
<name>A0A2S7K7Q4_9PROT</name>
<dbReference type="RefSeq" id="WP_104829791.1">
    <property type="nucleotide sequence ID" value="NZ_PJCH01000005.1"/>
</dbReference>
<organism evidence="2 3">
    <name type="scientific">Hyphococcus luteus</name>
    <dbReference type="NCBI Taxonomy" id="2058213"/>
    <lineage>
        <taxon>Bacteria</taxon>
        <taxon>Pseudomonadati</taxon>
        <taxon>Pseudomonadota</taxon>
        <taxon>Alphaproteobacteria</taxon>
        <taxon>Parvularculales</taxon>
        <taxon>Parvularculaceae</taxon>
        <taxon>Hyphococcus</taxon>
    </lineage>
</organism>
<accession>A0A2S7K7Q4</accession>
<proteinExistence type="predicted"/>
<dbReference type="OrthoDB" id="5148555at2"/>
<evidence type="ECO:0000313" key="2">
    <source>
        <dbReference type="EMBL" id="PQA88547.1"/>
    </source>
</evidence>
<evidence type="ECO:0000259" key="1">
    <source>
        <dbReference type="Pfam" id="PF01973"/>
    </source>
</evidence>